<dbReference type="GO" id="GO:0004364">
    <property type="term" value="F:glutathione transferase activity"/>
    <property type="evidence" value="ECO:0000318"/>
    <property type="project" value="GO_Central"/>
</dbReference>
<dbReference type="InterPro" id="IPR040079">
    <property type="entry name" value="Glutathione_S-Trfase"/>
</dbReference>
<dbReference type="PROSITE" id="PS50404">
    <property type="entry name" value="GST_NTER"/>
    <property type="match status" value="1"/>
</dbReference>
<evidence type="ECO:0000256" key="4">
    <source>
        <dbReference type="ARBA" id="ARBA00047960"/>
    </source>
</evidence>
<dbReference type="InterPro" id="IPR004046">
    <property type="entry name" value="GST_C"/>
</dbReference>
<dbReference type="AlphaFoldDB" id="A0A0K9NY66"/>
<dbReference type="PANTHER" id="PTHR43900:SF47">
    <property type="entry name" value="GLUTATHIONE S-TRANSFERASE F6-RELATED"/>
    <property type="match status" value="1"/>
</dbReference>
<dbReference type="InterPro" id="IPR010987">
    <property type="entry name" value="Glutathione-S-Trfase_C-like"/>
</dbReference>
<name>A0A0K9NY66_ZOSMR</name>
<dbReference type="GO" id="GO:0006749">
    <property type="term" value="P:glutathione metabolic process"/>
    <property type="evidence" value="ECO:0000318"/>
    <property type="project" value="GO_Central"/>
</dbReference>
<dbReference type="PROSITE" id="PS50405">
    <property type="entry name" value="GST_CTER"/>
    <property type="match status" value="1"/>
</dbReference>
<dbReference type="SUPFAM" id="SSF47616">
    <property type="entry name" value="GST C-terminal domain-like"/>
    <property type="match status" value="1"/>
</dbReference>
<reference evidence="8" key="1">
    <citation type="journal article" date="2016" name="Nature">
        <title>The genome of the seagrass Zostera marina reveals angiosperm adaptation to the sea.</title>
        <authorList>
            <person name="Olsen J.L."/>
            <person name="Rouze P."/>
            <person name="Verhelst B."/>
            <person name="Lin Y.-C."/>
            <person name="Bayer T."/>
            <person name="Collen J."/>
            <person name="Dattolo E."/>
            <person name="De Paoli E."/>
            <person name="Dittami S."/>
            <person name="Maumus F."/>
            <person name="Michel G."/>
            <person name="Kersting A."/>
            <person name="Lauritano C."/>
            <person name="Lohaus R."/>
            <person name="Toepel M."/>
            <person name="Tonon T."/>
            <person name="Vanneste K."/>
            <person name="Amirebrahimi M."/>
            <person name="Brakel J."/>
            <person name="Bostroem C."/>
            <person name="Chovatia M."/>
            <person name="Grimwood J."/>
            <person name="Jenkins J.W."/>
            <person name="Jueterbock A."/>
            <person name="Mraz A."/>
            <person name="Stam W.T."/>
            <person name="Tice H."/>
            <person name="Bornberg-Bauer E."/>
            <person name="Green P.J."/>
            <person name="Pearson G.A."/>
            <person name="Procaccini G."/>
            <person name="Duarte C.M."/>
            <person name="Schmutz J."/>
            <person name="Reusch T.B.H."/>
            <person name="Van de Peer Y."/>
        </authorList>
    </citation>
    <scope>NUCLEOTIDE SEQUENCE [LARGE SCALE GENOMIC DNA]</scope>
    <source>
        <strain evidence="8">cv. Finnish</strain>
    </source>
</reference>
<evidence type="ECO:0000256" key="3">
    <source>
        <dbReference type="ARBA" id="ARBA00022679"/>
    </source>
</evidence>
<dbReference type="FunFam" id="3.40.30.10:FF:000016">
    <property type="entry name" value="Glutathione S-transferase F2"/>
    <property type="match status" value="1"/>
</dbReference>
<keyword evidence="8" id="KW-1185">Reference proteome</keyword>
<dbReference type="STRING" id="29655.A0A0K9NY66"/>
<evidence type="ECO:0000313" key="7">
    <source>
        <dbReference type="EMBL" id="KMZ60880.1"/>
    </source>
</evidence>
<dbReference type="SFLD" id="SFLDS00019">
    <property type="entry name" value="Glutathione_Transferase_(cytos"/>
    <property type="match status" value="1"/>
</dbReference>
<dbReference type="EC" id="2.5.1.18" evidence="2"/>
<dbReference type="Proteomes" id="UP000036987">
    <property type="component" value="Unassembled WGS sequence"/>
</dbReference>
<comment type="caution">
    <text evidence="7">The sequence shown here is derived from an EMBL/GenBank/DDBJ whole genome shotgun (WGS) entry which is preliminary data.</text>
</comment>
<feature type="domain" description="GST N-terminal" evidence="5">
    <location>
        <begin position="1"/>
        <end position="82"/>
    </location>
</feature>
<dbReference type="GO" id="GO:0009635">
    <property type="term" value="P:response to herbicide"/>
    <property type="evidence" value="ECO:0007669"/>
    <property type="project" value="UniProtKB-ARBA"/>
</dbReference>
<dbReference type="InterPro" id="IPR004045">
    <property type="entry name" value="Glutathione_S-Trfase_N"/>
</dbReference>
<dbReference type="OMA" id="RHPWGKI"/>
<dbReference type="InterPro" id="IPR036282">
    <property type="entry name" value="Glutathione-S-Trfase_C_sf"/>
</dbReference>
<dbReference type="FunFam" id="1.20.1050.10:FF:000004">
    <property type="entry name" value="Glutathione S-transferase F2"/>
    <property type="match status" value="1"/>
</dbReference>
<proteinExistence type="inferred from homology"/>
<evidence type="ECO:0000256" key="2">
    <source>
        <dbReference type="ARBA" id="ARBA00012452"/>
    </source>
</evidence>
<dbReference type="CDD" id="cd03053">
    <property type="entry name" value="GST_N_Phi"/>
    <property type="match status" value="1"/>
</dbReference>
<dbReference type="Pfam" id="PF00043">
    <property type="entry name" value="GST_C"/>
    <property type="match status" value="1"/>
</dbReference>
<dbReference type="Gene3D" id="1.20.1050.10">
    <property type="match status" value="1"/>
</dbReference>
<feature type="domain" description="GST C-terminal" evidence="6">
    <location>
        <begin position="90"/>
        <end position="213"/>
    </location>
</feature>
<dbReference type="EMBL" id="LFYR01001565">
    <property type="protein sequence ID" value="KMZ60880.1"/>
    <property type="molecule type" value="Genomic_DNA"/>
</dbReference>
<dbReference type="InterPro" id="IPR036249">
    <property type="entry name" value="Thioredoxin-like_sf"/>
</dbReference>
<evidence type="ECO:0000259" key="6">
    <source>
        <dbReference type="PROSITE" id="PS50405"/>
    </source>
</evidence>
<keyword evidence="3 7" id="KW-0808">Transferase</keyword>
<sequence>MGIKLYGVAMSTATQRALACLYEKEADFEFVTVDMKSGEHKNELFLKKNPFGQVPAMEDGEITLFESRAISQFVAHTFMAQGTQFIFPQDKKKMSGIAPWMEVESTKFDPIASKLVYECMYKPMFGRGTPDEAVVAQLEEDLCKVLDVYEARLGECAYLSGDDFGLPDLHHLPTINCIMKIDSKKIIEARPNVSKWAATILARPSWTKVLAQN</sequence>
<comment type="catalytic activity">
    <reaction evidence="4">
        <text>RX + glutathione = an S-substituted glutathione + a halide anion + H(+)</text>
        <dbReference type="Rhea" id="RHEA:16437"/>
        <dbReference type="ChEBI" id="CHEBI:15378"/>
        <dbReference type="ChEBI" id="CHEBI:16042"/>
        <dbReference type="ChEBI" id="CHEBI:17792"/>
        <dbReference type="ChEBI" id="CHEBI:57925"/>
        <dbReference type="ChEBI" id="CHEBI:90779"/>
        <dbReference type="EC" id="2.5.1.18"/>
    </reaction>
</comment>
<organism evidence="7 8">
    <name type="scientific">Zostera marina</name>
    <name type="common">Eelgrass</name>
    <dbReference type="NCBI Taxonomy" id="29655"/>
    <lineage>
        <taxon>Eukaryota</taxon>
        <taxon>Viridiplantae</taxon>
        <taxon>Streptophyta</taxon>
        <taxon>Embryophyta</taxon>
        <taxon>Tracheophyta</taxon>
        <taxon>Spermatophyta</taxon>
        <taxon>Magnoliopsida</taxon>
        <taxon>Liliopsida</taxon>
        <taxon>Zosteraceae</taxon>
        <taxon>Zostera</taxon>
    </lineage>
</organism>
<dbReference type="Pfam" id="PF02798">
    <property type="entry name" value="GST_N"/>
    <property type="match status" value="1"/>
</dbReference>
<dbReference type="Gene3D" id="3.40.30.10">
    <property type="entry name" value="Glutaredoxin"/>
    <property type="match status" value="1"/>
</dbReference>
<evidence type="ECO:0000259" key="5">
    <source>
        <dbReference type="PROSITE" id="PS50404"/>
    </source>
</evidence>
<gene>
    <name evidence="7" type="ORF">ZOSMA_56G01110</name>
</gene>
<comment type="similarity">
    <text evidence="1">Belongs to the GST superfamily. Phi family.</text>
</comment>
<evidence type="ECO:0000313" key="8">
    <source>
        <dbReference type="Proteomes" id="UP000036987"/>
    </source>
</evidence>
<dbReference type="GO" id="GO:0005737">
    <property type="term" value="C:cytoplasm"/>
    <property type="evidence" value="ECO:0000318"/>
    <property type="project" value="GO_Central"/>
</dbReference>
<dbReference type="SFLD" id="SFLDG00358">
    <property type="entry name" value="Main_(cytGST)"/>
    <property type="match status" value="1"/>
</dbReference>
<accession>A0A0K9NY66</accession>
<dbReference type="InterPro" id="IPR034347">
    <property type="entry name" value="GST_Phi_C"/>
</dbReference>
<dbReference type="CDD" id="cd03187">
    <property type="entry name" value="GST_C_Phi"/>
    <property type="match status" value="1"/>
</dbReference>
<evidence type="ECO:0000256" key="1">
    <source>
        <dbReference type="ARBA" id="ARBA00010128"/>
    </source>
</evidence>
<dbReference type="PANTHER" id="PTHR43900">
    <property type="entry name" value="GLUTATHIONE S-TRANSFERASE RHO"/>
    <property type="match status" value="1"/>
</dbReference>
<dbReference type="GO" id="GO:0043295">
    <property type="term" value="F:glutathione binding"/>
    <property type="evidence" value="ECO:0000318"/>
    <property type="project" value="GO_Central"/>
</dbReference>
<dbReference type="SUPFAM" id="SSF52833">
    <property type="entry name" value="Thioredoxin-like"/>
    <property type="match status" value="1"/>
</dbReference>
<dbReference type="OrthoDB" id="422574at2759"/>
<protein>
    <recommendedName>
        <fullName evidence="2">glutathione transferase</fullName>
        <ecNumber evidence="2">2.5.1.18</ecNumber>
    </recommendedName>
</protein>
<dbReference type="SFLD" id="SFLDG01154">
    <property type="entry name" value="Main.5:_Phi-like"/>
    <property type="match status" value="1"/>
</dbReference>